<feature type="transmembrane region" description="Helical" evidence="1">
    <location>
        <begin position="77"/>
        <end position="95"/>
    </location>
</feature>
<protein>
    <submittedName>
        <fullName evidence="2">12351_t:CDS:1</fullName>
    </submittedName>
</protein>
<reference evidence="2" key="1">
    <citation type="submission" date="2021-06" db="EMBL/GenBank/DDBJ databases">
        <authorList>
            <person name="Kallberg Y."/>
            <person name="Tangrot J."/>
            <person name="Rosling A."/>
        </authorList>
    </citation>
    <scope>NUCLEOTIDE SEQUENCE</scope>
    <source>
        <strain evidence="2">CL551</strain>
    </source>
</reference>
<keyword evidence="1" id="KW-0812">Transmembrane</keyword>
<comment type="caution">
    <text evidence="2">The sequence shown here is derived from an EMBL/GenBank/DDBJ whole genome shotgun (WGS) entry which is preliminary data.</text>
</comment>
<gene>
    <name evidence="2" type="ORF">AMORRO_LOCUS10928</name>
</gene>
<evidence type="ECO:0000256" key="1">
    <source>
        <dbReference type="SAM" id="Phobius"/>
    </source>
</evidence>
<evidence type="ECO:0000313" key="2">
    <source>
        <dbReference type="EMBL" id="CAG8673660.1"/>
    </source>
</evidence>
<feature type="transmembrane region" description="Helical" evidence="1">
    <location>
        <begin position="219"/>
        <end position="242"/>
    </location>
</feature>
<organism evidence="2 3">
    <name type="scientific">Acaulospora morrowiae</name>
    <dbReference type="NCBI Taxonomy" id="94023"/>
    <lineage>
        <taxon>Eukaryota</taxon>
        <taxon>Fungi</taxon>
        <taxon>Fungi incertae sedis</taxon>
        <taxon>Mucoromycota</taxon>
        <taxon>Glomeromycotina</taxon>
        <taxon>Glomeromycetes</taxon>
        <taxon>Diversisporales</taxon>
        <taxon>Acaulosporaceae</taxon>
        <taxon>Acaulospora</taxon>
    </lineage>
</organism>
<keyword evidence="1" id="KW-0472">Membrane</keyword>
<keyword evidence="1" id="KW-1133">Transmembrane helix</keyword>
<dbReference type="EMBL" id="CAJVPV010012938">
    <property type="protein sequence ID" value="CAG8673660.1"/>
    <property type="molecule type" value="Genomic_DNA"/>
</dbReference>
<feature type="non-terminal residue" evidence="2">
    <location>
        <position position="1"/>
    </location>
</feature>
<proteinExistence type="predicted"/>
<feature type="transmembrane region" description="Helical" evidence="1">
    <location>
        <begin position="183"/>
        <end position="207"/>
    </location>
</feature>
<accession>A0A9N9HH61</accession>
<keyword evidence="3" id="KW-1185">Reference proteome</keyword>
<name>A0A9N9HH61_9GLOM</name>
<evidence type="ECO:0000313" key="3">
    <source>
        <dbReference type="Proteomes" id="UP000789342"/>
    </source>
</evidence>
<dbReference type="AlphaFoldDB" id="A0A9N9HH61"/>
<feature type="non-terminal residue" evidence="2">
    <location>
        <position position="243"/>
    </location>
</feature>
<dbReference type="Proteomes" id="UP000789342">
    <property type="component" value="Unassembled WGS sequence"/>
</dbReference>
<sequence length="243" mass="26678">TGINTIQLWHGKILWARLEHVGLDVASYEQVDWFSVGVAVSSSSHRIEMSVLGSTSLPWSGHETGDINRDVSSLKSFQLGTIITLFLSGAFLPLYTMESFLKLACALMLDKGIWGISDPLTDPVWVLNQVATRSVRRCALCSFLWCLRECIYSQIQNSLSPVNFSASTEHPSPWVVFPDTPNILSISSISLPSVFLSAFVLASYYLFLTCNFHHVDVPLSAFGFALLHSAPVSPLLIAGVSLL</sequence>